<gene>
    <name evidence="1" type="ORF">UFOVP724_166</name>
</gene>
<proteinExistence type="predicted"/>
<dbReference type="EMBL" id="LR796696">
    <property type="protein sequence ID" value="CAB4160374.1"/>
    <property type="molecule type" value="Genomic_DNA"/>
</dbReference>
<organism evidence="1">
    <name type="scientific">uncultured Caudovirales phage</name>
    <dbReference type="NCBI Taxonomy" id="2100421"/>
    <lineage>
        <taxon>Viruses</taxon>
        <taxon>Duplodnaviria</taxon>
        <taxon>Heunggongvirae</taxon>
        <taxon>Uroviricota</taxon>
        <taxon>Caudoviricetes</taxon>
        <taxon>Peduoviridae</taxon>
        <taxon>Maltschvirus</taxon>
        <taxon>Maltschvirus maltsch</taxon>
    </lineage>
</organism>
<evidence type="ECO:0000313" key="1">
    <source>
        <dbReference type="EMBL" id="CAB4160374.1"/>
    </source>
</evidence>
<accession>A0A6J5NYS7</accession>
<reference evidence="1" key="1">
    <citation type="submission" date="2020-04" db="EMBL/GenBank/DDBJ databases">
        <authorList>
            <person name="Chiriac C."/>
            <person name="Salcher M."/>
            <person name="Ghai R."/>
            <person name="Kavagutti S V."/>
        </authorList>
    </citation>
    <scope>NUCLEOTIDE SEQUENCE</scope>
</reference>
<sequence length="457" mass="52592">MDNFSYSYFSGANISVIINVDSQDVYIDCAGLSYSVNYGSSPIYSYCSELFDAVLRGREMVQGNFILNHTSAKLISELLNDAWNEELGINFLNARTFDFIIKFTNQEKENIILKDAAIISRSQTIQIDSINILEEYSFVAKEMTFSTALVGKRYLDIKKEKLKKQRKPFMEEDLYKTIEIEKVASNSNFLIKKLNDAVTNIDLTVKRPYISGEGVTVYAKDGVAYTIKRPADVTGFDKDPGTVEKTKSFLQDLYFKNIGSDENKKTDLKKQLAYMLSKERGNSKNNNNREALTDDELNAEKAALLWTATNRLFIRKDKMDFDNDVSEYENDLLINIFNNSGWASYYQDYKDGKYEKVKRDHIDFVDKFLNGEFTNQIYAHTNFVHANDNLNSFPKWSLGADQNNGQSVLEPVYIGNAVFSTGYQLQTVNKLRKAYKDLYPLLYNDENKFTIPYEERE</sequence>
<protein>
    <submittedName>
        <fullName evidence="1">Uncharacterized protein</fullName>
    </submittedName>
</protein>
<name>A0A6J5NYS7_9CAUD</name>